<dbReference type="AlphaFoldDB" id="A0A2X0IDL3"/>
<evidence type="ECO:0000256" key="2">
    <source>
        <dbReference type="ARBA" id="ARBA00022801"/>
    </source>
</evidence>
<evidence type="ECO:0000256" key="1">
    <source>
        <dbReference type="ARBA" id="ARBA00022741"/>
    </source>
</evidence>
<keyword evidence="3" id="KW-0067">ATP-binding</keyword>
<name>A0A2X0IDL3_9ACTN</name>
<feature type="compositionally biased region" description="Low complexity" evidence="4">
    <location>
        <begin position="94"/>
        <end position="107"/>
    </location>
</feature>
<evidence type="ECO:0000313" key="7">
    <source>
        <dbReference type="Proteomes" id="UP000248889"/>
    </source>
</evidence>
<comment type="caution">
    <text evidence="6">The sequence shown here is derived from an EMBL/GenBank/DDBJ whole genome shotgun (WGS) entry which is preliminary data.</text>
</comment>
<dbReference type="PANTHER" id="PTHR43309">
    <property type="entry name" value="5-OXOPROLINASE SUBUNIT C"/>
    <property type="match status" value="1"/>
</dbReference>
<dbReference type="GO" id="GO:0005524">
    <property type="term" value="F:ATP binding"/>
    <property type="evidence" value="ECO:0007669"/>
    <property type="project" value="UniProtKB-KW"/>
</dbReference>
<organism evidence="6 7">
    <name type="scientific">Streptacidiphilus pinicola</name>
    <dbReference type="NCBI Taxonomy" id="2219663"/>
    <lineage>
        <taxon>Bacteria</taxon>
        <taxon>Bacillati</taxon>
        <taxon>Actinomycetota</taxon>
        <taxon>Actinomycetes</taxon>
        <taxon>Kitasatosporales</taxon>
        <taxon>Streptomycetaceae</taxon>
        <taxon>Streptacidiphilus</taxon>
    </lineage>
</organism>
<dbReference type="EMBL" id="QKYN01000096">
    <property type="protein sequence ID" value="RAG83092.1"/>
    <property type="molecule type" value="Genomic_DNA"/>
</dbReference>
<evidence type="ECO:0000256" key="3">
    <source>
        <dbReference type="ARBA" id="ARBA00022840"/>
    </source>
</evidence>
<accession>A0A2X0IDL3</accession>
<reference evidence="6 7" key="1">
    <citation type="submission" date="2018-06" db="EMBL/GenBank/DDBJ databases">
        <title>Streptacidiphilus pinicola sp. nov., isolated from pine grove soil.</title>
        <authorList>
            <person name="Roh S.G."/>
            <person name="Park S."/>
            <person name="Kim M.-K."/>
            <person name="Yun B.-R."/>
            <person name="Park J."/>
            <person name="Kim M.J."/>
            <person name="Kim Y.S."/>
            <person name="Kim S.B."/>
        </authorList>
    </citation>
    <scope>NUCLEOTIDE SEQUENCE [LARGE SCALE GENOMIC DNA]</scope>
    <source>
        <strain evidence="6 7">MMS16-CNU450</strain>
    </source>
</reference>
<proteinExistence type="predicted"/>
<dbReference type="GO" id="GO:0016787">
    <property type="term" value="F:hydrolase activity"/>
    <property type="evidence" value="ECO:0007669"/>
    <property type="project" value="UniProtKB-KW"/>
</dbReference>
<feature type="compositionally biased region" description="Basic residues" evidence="4">
    <location>
        <begin position="108"/>
        <end position="123"/>
    </location>
</feature>
<feature type="region of interest" description="Disordered" evidence="4">
    <location>
        <begin position="94"/>
        <end position="123"/>
    </location>
</feature>
<protein>
    <recommendedName>
        <fullName evidence="5">Carboxyltransferase domain-containing protein</fullName>
    </recommendedName>
</protein>
<evidence type="ECO:0000313" key="6">
    <source>
        <dbReference type="EMBL" id="RAG83092.1"/>
    </source>
</evidence>
<dbReference type="InterPro" id="IPR003778">
    <property type="entry name" value="CT_A_B"/>
</dbReference>
<evidence type="ECO:0000259" key="5">
    <source>
        <dbReference type="Pfam" id="PF02626"/>
    </source>
</evidence>
<dbReference type="Proteomes" id="UP000248889">
    <property type="component" value="Unassembled WGS sequence"/>
</dbReference>
<dbReference type="PANTHER" id="PTHR43309:SF3">
    <property type="entry name" value="5-OXOPROLINASE SUBUNIT C"/>
    <property type="match status" value="1"/>
</dbReference>
<keyword evidence="1" id="KW-0547">Nucleotide-binding</keyword>
<dbReference type="InterPro" id="IPR052708">
    <property type="entry name" value="PxpC"/>
</dbReference>
<keyword evidence="2" id="KW-0378">Hydrolase</keyword>
<evidence type="ECO:0000256" key="4">
    <source>
        <dbReference type="SAM" id="MobiDB-lite"/>
    </source>
</evidence>
<gene>
    <name evidence="6" type="ORF">DN069_24305</name>
</gene>
<feature type="non-terminal residue" evidence="6">
    <location>
        <position position="123"/>
    </location>
</feature>
<keyword evidence="7" id="KW-1185">Reference proteome</keyword>
<dbReference type="Pfam" id="PF02626">
    <property type="entry name" value="CT_A_B"/>
    <property type="match status" value="1"/>
</dbReference>
<sequence length="123" mass="12316">MTTRQNGSSAARVFEVVRPGPLTTVQDAGRRGVAALGVPRAGALDGPAHRWANALVGNAPGAAALEATLGNLALRAVGGDARVAVAGAPAPVRVAGRPAAGGAPARRAVPRPARRRPVRRRGS</sequence>
<feature type="domain" description="Carboxyltransferase" evidence="5">
    <location>
        <begin position="36"/>
        <end position="103"/>
    </location>
</feature>